<gene>
    <name evidence="1" type="ORF">FYJ44_01735</name>
</gene>
<dbReference type="Proteomes" id="UP000477488">
    <property type="component" value="Unassembled WGS sequence"/>
</dbReference>
<sequence length="102" mass="11509">MRAEPCLGQLADALLSGLPRLSGPFSPALLRARLACFLPGWREGADWRRQPVRLKRPWWLIFPVRVRTVVFLVAGRAVPRVYIDGKLVHREPAAAQPSTKEQ</sequence>
<reference evidence="1 2" key="1">
    <citation type="submission" date="2019-09" db="EMBL/GenBank/DDBJ databases">
        <title>In-depth cultivation of the pig gut microbiome towards novel bacterial diversity and tailored functional studies.</title>
        <authorList>
            <person name="Wylensek D."/>
            <person name="Hitch T.C.A."/>
            <person name="Clavel T."/>
        </authorList>
    </citation>
    <scope>NUCLEOTIDE SEQUENCE [LARGE SCALE GENOMIC DNA]</scope>
    <source>
        <strain evidence="1 2">PG-178-WT-4</strain>
    </source>
</reference>
<comment type="caution">
    <text evidence="1">The sequence shown here is derived from an EMBL/GenBank/DDBJ whole genome shotgun (WGS) entry which is preliminary data.</text>
</comment>
<protein>
    <submittedName>
        <fullName evidence="1">Uncharacterized protein</fullName>
    </submittedName>
</protein>
<dbReference type="AlphaFoldDB" id="A0A6L5XHY8"/>
<dbReference type="EMBL" id="VUMH01000001">
    <property type="protein sequence ID" value="MSS26784.1"/>
    <property type="molecule type" value="Genomic_DNA"/>
</dbReference>
<accession>A0A6L5XHY8</accession>
<proteinExistence type="predicted"/>
<organism evidence="1 2">
    <name type="scientific">Desulfovibrio porci</name>
    <dbReference type="NCBI Taxonomy" id="2605782"/>
    <lineage>
        <taxon>Bacteria</taxon>
        <taxon>Pseudomonadati</taxon>
        <taxon>Thermodesulfobacteriota</taxon>
        <taxon>Desulfovibrionia</taxon>
        <taxon>Desulfovibrionales</taxon>
        <taxon>Desulfovibrionaceae</taxon>
        <taxon>Desulfovibrio</taxon>
    </lineage>
</organism>
<evidence type="ECO:0000313" key="2">
    <source>
        <dbReference type="Proteomes" id="UP000477488"/>
    </source>
</evidence>
<keyword evidence="2" id="KW-1185">Reference proteome</keyword>
<dbReference type="RefSeq" id="WP_154508545.1">
    <property type="nucleotide sequence ID" value="NZ_DBFWWU010000121.1"/>
</dbReference>
<name>A0A6L5XHY8_9BACT</name>
<evidence type="ECO:0000313" key="1">
    <source>
        <dbReference type="EMBL" id="MSS26784.1"/>
    </source>
</evidence>